<accession>A0A846YWJ7</accession>
<dbReference type="NCBIfam" id="TIGR03619">
    <property type="entry name" value="F420_Rv2161c"/>
    <property type="match status" value="1"/>
</dbReference>
<evidence type="ECO:0000259" key="5">
    <source>
        <dbReference type="Pfam" id="PF00296"/>
    </source>
</evidence>
<keyword evidence="2" id="KW-0288">FMN</keyword>
<dbReference type="InterPro" id="IPR050172">
    <property type="entry name" value="SsuD_RutA_monooxygenase"/>
</dbReference>
<dbReference type="Gene3D" id="3.20.20.30">
    <property type="entry name" value="Luciferase-like domain"/>
    <property type="match status" value="1"/>
</dbReference>
<sequence length="293" mass="30882">MKYAVLLPVAAGVTADPAWIGAYVRHAEACGFESVGAVEHAVVASGYSSVYPYDASGRMELADDLDIPDPLDLLAFLAGRTSRIGLATGVLVLPNHHPVVLAKRLATIDALSGGRLRLVVGMGWMREEIEACGAGFDSRGRRGNEQLEVLRKLWADTAPSGASHDGEFFRFEGAMSYPKPVQKGGVPIHVGGHTKAAARRAGRYGDGLQPLGVAGDELRSLVALMREEAEKNGRDPEALELTLGHSLSAVTPEKAEKLAGLGAGRLVLRGAPTTDLNEAKDELSACAERLGLA</sequence>
<dbReference type="AlphaFoldDB" id="A0A846YWJ7"/>
<dbReference type="GO" id="GO:0008726">
    <property type="term" value="F:alkanesulfonate monooxygenase activity"/>
    <property type="evidence" value="ECO:0007669"/>
    <property type="project" value="TreeGrafter"/>
</dbReference>
<evidence type="ECO:0000256" key="3">
    <source>
        <dbReference type="ARBA" id="ARBA00023002"/>
    </source>
</evidence>
<dbReference type="Pfam" id="PF00296">
    <property type="entry name" value="Bac_luciferase"/>
    <property type="match status" value="1"/>
</dbReference>
<dbReference type="SUPFAM" id="SSF51679">
    <property type="entry name" value="Bacterial luciferase-like"/>
    <property type="match status" value="1"/>
</dbReference>
<name>A0A846YWJ7_9ACTN</name>
<dbReference type="Proteomes" id="UP000579250">
    <property type="component" value="Unassembled WGS sequence"/>
</dbReference>
<dbReference type="PANTHER" id="PTHR42847:SF4">
    <property type="entry name" value="ALKANESULFONATE MONOOXYGENASE-RELATED"/>
    <property type="match status" value="1"/>
</dbReference>
<dbReference type="InterPro" id="IPR011251">
    <property type="entry name" value="Luciferase-like_dom"/>
</dbReference>
<keyword evidence="1" id="KW-0285">Flavoprotein</keyword>
<gene>
    <name evidence="6" type="ORF">HGB48_04610</name>
</gene>
<evidence type="ECO:0000256" key="1">
    <source>
        <dbReference type="ARBA" id="ARBA00022630"/>
    </source>
</evidence>
<evidence type="ECO:0000313" key="6">
    <source>
        <dbReference type="EMBL" id="NKZ03035.1"/>
    </source>
</evidence>
<dbReference type="InterPro" id="IPR036661">
    <property type="entry name" value="Luciferase-like_sf"/>
</dbReference>
<dbReference type="GO" id="GO:0046306">
    <property type="term" value="P:alkanesulfonate catabolic process"/>
    <property type="evidence" value="ECO:0007669"/>
    <property type="project" value="TreeGrafter"/>
</dbReference>
<dbReference type="PANTHER" id="PTHR42847">
    <property type="entry name" value="ALKANESULFONATE MONOOXYGENASE"/>
    <property type="match status" value="1"/>
</dbReference>
<reference evidence="6 7" key="1">
    <citation type="submission" date="2020-04" db="EMBL/GenBank/DDBJ databases">
        <title>MicrobeNet Type strains.</title>
        <authorList>
            <person name="Nicholson A.C."/>
        </authorList>
    </citation>
    <scope>NUCLEOTIDE SEQUENCE [LARGE SCALE GENOMIC DNA]</scope>
    <source>
        <strain evidence="6 7">ATCC BAA-277</strain>
    </source>
</reference>
<keyword evidence="3" id="KW-0560">Oxidoreductase</keyword>
<evidence type="ECO:0000256" key="4">
    <source>
        <dbReference type="ARBA" id="ARBA00023033"/>
    </source>
</evidence>
<dbReference type="RefSeq" id="WP_067635121.1">
    <property type="nucleotide sequence ID" value="NZ_JAAXPI010000003.1"/>
</dbReference>
<comment type="caution">
    <text evidence="6">The sequence shown here is derived from an EMBL/GenBank/DDBJ whole genome shotgun (WGS) entry which is preliminary data.</text>
</comment>
<keyword evidence="7" id="KW-1185">Reference proteome</keyword>
<proteinExistence type="predicted"/>
<protein>
    <submittedName>
        <fullName evidence="6">LLM class F420-dependent oxidoreductase</fullName>
    </submittedName>
</protein>
<dbReference type="InterPro" id="IPR019921">
    <property type="entry name" value="Lucif-like_OxRdtase_Rv2161c"/>
</dbReference>
<dbReference type="EMBL" id="JAAXPI010000003">
    <property type="protein sequence ID" value="NKZ03035.1"/>
    <property type="molecule type" value="Genomic_DNA"/>
</dbReference>
<evidence type="ECO:0000256" key="2">
    <source>
        <dbReference type="ARBA" id="ARBA00022643"/>
    </source>
</evidence>
<keyword evidence="4" id="KW-0503">Monooxygenase</keyword>
<feature type="domain" description="Luciferase-like" evidence="5">
    <location>
        <begin position="16"/>
        <end position="264"/>
    </location>
</feature>
<evidence type="ECO:0000313" key="7">
    <source>
        <dbReference type="Proteomes" id="UP000579250"/>
    </source>
</evidence>
<organism evidence="6 7">
    <name type="scientific">Actinomadura latina</name>
    <dbReference type="NCBI Taxonomy" id="163603"/>
    <lineage>
        <taxon>Bacteria</taxon>
        <taxon>Bacillati</taxon>
        <taxon>Actinomycetota</taxon>
        <taxon>Actinomycetes</taxon>
        <taxon>Streptosporangiales</taxon>
        <taxon>Thermomonosporaceae</taxon>
        <taxon>Actinomadura</taxon>
    </lineage>
</organism>